<dbReference type="Gene3D" id="1.10.490.10">
    <property type="entry name" value="Globins"/>
    <property type="match status" value="1"/>
</dbReference>
<evidence type="ECO:0000313" key="3">
    <source>
        <dbReference type="Proteomes" id="UP000000211"/>
    </source>
</evidence>
<protein>
    <recommendedName>
        <fullName evidence="1">Globin-sensor domain-containing protein</fullName>
    </recommendedName>
</protein>
<dbReference type="InterPro" id="IPR044398">
    <property type="entry name" value="Globin-sensor_dom"/>
</dbReference>
<evidence type="ECO:0000259" key="1">
    <source>
        <dbReference type="Pfam" id="PF11563"/>
    </source>
</evidence>
<accession>K7RLZ3</accession>
<dbReference type="Proteomes" id="UP000000211">
    <property type="component" value="Plasmid pTHEOS01"/>
</dbReference>
<sequence length="196" mass="22408">MEKTFFLEVARAAIGQMPPETRFRPEDAQAIARHRALLLSWTEELVQKFYDTLFAHPPTRAVFREGERPEREETLRNWWRKTVGEDVGEGYFAWMAYVGLVHVVRKVENPMMLAMANFVVEFVKEKATKVTASGDLDVLEVVEAFQRLAGTVAAIITYGYDQSRIQALFNVAGMEPALLERLTQEEARSLLERARG</sequence>
<dbReference type="EMBL" id="CP003250">
    <property type="protein sequence ID" value="AFV77402.1"/>
    <property type="molecule type" value="Genomic_DNA"/>
</dbReference>
<geneLocation type="plasmid" evidence="2 3">
    <name>pTHEOS01</name>
</geneLocation>
<evidence type="ECO:0000313" key="2">
    <source>
        <dbReference type="EMBL" id="AFV77402.1"/>
    </source>
</evidence>
<name>K7RLZ3_THEOS</name>
<dbReference type="GO" id="GO:0019825">
    <property type="term" value="F:oxygen binding"/>
    <property type="evidence" value="ECO:0007669"/>
    <property type="project" value="InterPro"/>
</dbReference>
<dbReference type="GO" id="GO:0020037">
    <property type="term" value="F:heme binding"/>
    <property type="evidence" value="ECO:0007669"/>
    <property type="project" value="InterPro"/>
</dbReference>
<dbReference type="InterPro" id="IPR012292">
    <property type="entry name" value="Globin/Proto"/>
</dbReference>
<dbReference type="Pfam" id="PF11563">
    <property type="entry name" value="Protoglobin"/>
    <property type="match status" value="1"/>
</dbReference>
<keyword evidence="3" id="KW-1185">Reference proteome</keyword>
<gene>
    <name evidence="2" type="ORF">Theos_2425</name>
</gene>
<keyword evidence="2" id="KW-0614">Plasmid</keyword>
<dbReference type="RefSeq" id="WP_015065396.1">
    <property type="nucleotide sequence ID" value="NC_019387.1"/>
</dbReference>
<proteinExistence type="predicted"/>
<reference evidence="2 3" key="1">
    <citation type="journal article" date="2013" name="Genome Announc.">
        <title>Whole Genome Sequencing of Thermus oshimai JL-2 and Thermus thermophilus JL-18, Incomplete Denitrifiers from the United States Great Basin.</title>
        <authorList>
            <person name="Murugapiran S.K."/>
            <person name="Huntemann M."/>
            <person name="Wei C.L."/>
            <person name="Han J."/>
            <person name="Detter J.C."/>
            <person name="Han C.S."/>
            <person name="Erkkila T.H."/>
            <person name="Teshima H."/>
            <person name="Chen A."/>
            <person name="Kyrpides N."/>
            <person name="Mavrommatis K."/>
            <person name="Markowitz V."/>
            <person name="Szeto E."/>
            <person name="Ivanova N."/>
            <person name="Pagani I."/>
            <person name="Lam J."/>
            <person name="McDonald A.I."/>
            <person name="Dodsworth J.A."/>
            <person name="Pati A."/>
            <person name="Goodwin L."/>
            <person name="Peters L."/>
            <person name="Pitluck S."/>
            <person name="Woyke T."/>
            <person name="Hedlund B.P."/>
        </authorList>
    </citation>
    <scope>NUCLEOTIDE SEQUENCE</scope>
    <source>
        <strain evidence="2 3">JL-2</strain>
        <plasmid evidence="2">pTHEOS01</plasmid>
    </source>
</reference>
<feature type="domain" description="Globin-sensor" evidence="1">
    <location>
        <begin position="22"/>
        <end position="160"/>
    </location>
</feature>
<dbReference type="PATRIC" id="fig|751945.3.peg.2365"/>
<dbReference type="InterPro" id="IPR009050">
    <property type="entry name" value="Globin-like_sf"/>
</dbReference>
<organism evidence="2 3">
    <name type="scientific">Thermus oshimai JL-2</name>
    <dbReference type="NCBI Taxonomy" id="751945"/>
    <lineage>
        <taxon>Bacteria</taxon>
        <taxon>Thermotogati</taxon>
        <taxon>Deinococcota</taxon>
        <taxon>Deinococci</taxon>
        <taxon>Thermales</taxon>
        <taxon>Thermaceae</taxon>
        <taxon>Thermus</taxon>
    </lineage>
</organism>
<dbReference type="SUPFAM" id="SSF46458">
    <property type="entry name" value="Globin-like"/>
    <property type="match status" value="1"/>
</dbReference>
<dbReference type="AlphaFoldDB" id="K7RLZ3"/>
<dbReference type="KEGG" id="tos:Theos_2425"/>
<dbReference type="HOGENOM" id="CLU_1408160_0_0_0"/>
<dbReference type="OrthoDB" id="187976at2"/>